<evidence type="ECO:0000256" key="1">
    <source>
        <dbReference type="SAM" id="MobiDB-lite"/>
    </source>
</evidence>
<evidence type="ECO:0000313" key="3">
    <source>
        <dbReference type="Proteomes" id="UP000886520"/>
    </source>
</evidence>
<feature type="region of interest" description="Disordered" evidence="1">
    <location>
        <begin position="1"/>
        <end position="28"/>
    </location>
</feature>
<protein>
    <submittedName>
        <fullName evidence="2">Uncharacterized protein</fullName>
    </submittedName>
</protein>
<organism evidence="2 3">
    <name type="scientific">Adiantum capillus-veneris</name>
    <name type="common">Maidenhair fern</name>
    <dbReference type="NCBI Taxonomy" id="13818"/>
    <lineage>
        <taxon>Eukaryota</taxon>
        <taxon>Viridiplantae</taxon>
        <taxon>Streptophyta</taxon>
        <taxon>Embryophyta</taxon>
        <taxon>Tracheophyta</taxon>
        <taxon>Polypodiopsida</taxon>
        <taxon>Polypodiidae</taxon>
        <taxon>Polypodiales</taxon>
        <taxon>Pteridineae</taxon>
        <taxon>Pteridaceae</taxon>
        <taxon>Vittarioideae</taxon>
        <taxon>Adiantum</taxon>
    </lineage>
</organism>
<accession>A0A9D4ZDD2</accession>
<dbReference type="AlphaFoldDB" id="A0A9D4ZDD2"/>
<gene>
    <name evidence="2" type="ORF">GOP47_0014295</name>
</gene>
<dbReference type="EMBL" id="JABFUD020000014">
    <property type="protein sequence ID" value="KAI5069952.1"/>
    <property type="molecule type" value="Genomic_DNA"/>
</dbReference>
<feature type="region of interest" description="Disordered" evidence="1">
    <location>
        <begin position="43"/>
        <end position="69"/>
    </location>
</feature>
<reference evidence="2" key="1">
    <citation type="submission" date="2021-01" db="EMBL/GenBank/DDBJ databases">
        <title>Adiantum capillus-veneris genome.</title>
        <authorList>
            <person name="Fang Y."/>
            <person name="Liao Q."/>
        </authorList>
    </citation>
    <scope>NUCLEOTIDE SEQUENCE</scope>
    <source>
        <strain evidence="2">H3</strain>
        <tissue evidence="2">Leaf</tissue>
    </source>
</reference>
<dbReference type="Proteomes" id="UP000886520">
    <property type="component" value="Chromosome 14"/>
</dbReference>
<sequence length="91" mass="10758">MGSTEEPKHKRRHVNHSSISPLHSRSRRPCILLRRRRLQTLQPAKNHLASSRHTTSWSHLSALQPERRRAKSPLNFQASKFKHIFFMSTFH</sequence>
<proteinExistence type="predicted"/>
<evidence type="ECO:0000313" key="2">
    <source>
        <dbReference type="EMBL" id="KAI5069952.1"/>
    </source>
</evidence>
<comment type="caution">
    <text evidence="2">The sequence shown here is derived from an EMBL/GenBank/DDBJ whole genome shotgun (WGS) entry which is preliminary data.</text>
</comment>
<feature type="compositionally biased region" description="Polar residues" evidence="1">
    <location>
        <begin position="48"/>
        <end position="61"/>
    </location>
</feature>
<name>A0A9D4ZDD2_ADICA</name>
<keyword evidence="3" id="KW-1185">Reference proteome</keyword>